<dbReference type="Gene3D" id="3.30.230.10">
    <property type="match status" value="1"/>
</dbReference>
<dbReference type="InterPro" id="IPR036034">
    <property type="entry name" value="PDZ_sf"/>
</dbReference>
<dbReference type="EC" id="3.4.21.53" evidence="1"/>
<dbReference type="SUPFAM" id="SSF50156">
    <property type="entry name" value="PDZ domain-like"/>
    <property type="match status" value="1"/>
</dbReference>
<comment type="catalytic activity">
    <reaction evidence="1">
        <text>Hydrolysis of proteins in presence of ATP.</text>
        <dbReference type="EC" id="3.4.21.53"/>
    </reaction>
</comment>
<dbReference type="Proteomes" id="UP001387100">
    <property type="component" value="Unassembled WGS sequence"/>
</dbReference>
<dbReference type="EMBL" id="JBBIAA010000006">
    <property type="protein sequence ID" value="MEJ5945276.1"/>
    <property type="molecule type" value="Genomic_DNA"/>
</dbReference>
<dbReference type="InterPro" id="IPR027065">
    <property type="entry name" value="Lon_Prtase"/>
</dbReference>
<keyword evidence="1 5" id="KW-0378">Hydrolase</keyword>
<dbReference type="InterPro" id="IPR020568">
    <property type="entry name" value="Ribosomal_Su5_D2-typ_SF"/>
</dbReference>
<comment type="similarity">
    <text evidence="1">Belongs to the peptidase S16 family.</text>
</comment>
<comment type="caution">
    <text evidence="5">The sequence shown here is derived from an EMBL/GenBank/DDBJ whole genome shotgun (WGS) entry which is preliminary data.</text>
</comment>
<dbReference type="RefSeq" id="WP_339574656.1">
    <property type="nucleotide sequence ID" value="NZ_JBBIAA010000006.1"/>
</dbReference>
<keyword evidence="3" id="KW-0812">Transmembrane</keyword>
<dbReference type="Gene3D" id="2.30.42.10">
    <property type="match status" value="1"/>
</dbReference>
<evidence type="ECO:0000259" key="4">
    <source>
        <dbReference type="PROSITE" id="PS51786"/>
    </source>
</evidence>
<dbReference type="GO" id="GO:0006508">
    <property type="term" value="P:proteolysis"/>
    <property type="evidence" value="ECO:0007669"/>
    <property type="project" value="UniProtKB-KW"/>
</dbReference>
<keyword evidence="6" id="KW-1185">Reference proteome</keyword>
<name>A0ABU8RJQ1_9ACTN</name>
<feature type="transmembrane region" description="Helical" evidence="3">
    <location>
        <begin position="21"/>
        <end position="40"/>
    </location>
</feature>
<dbReference type="PANTHER" id="PTHR10046">
    <property type="entry name" value="ATP DEPENDENT LON PROTEASE FAMILY MEMBER"/>
    <property type="match status" value="1"/>
</dbReference>
<protein>
    <recommendedName>
        <fullName evidence="1">endopeptidase La</fullName>
        <ecNumber evidence="1">3.4.21.53</ecNumber>
    </recommendedName>
</protein>
<keyword evidence="3" id="KW-1133">Transmembrane helix</keyword>
<accession>A0ABU8RJQ1</accession>
<keyword evidence="1 5" id="KW-0645">Protease</keyword>
<evidence type="ECO:0000256" key="1">
    <source>
        <dbReference type="PROSITE-ProRule" id="PRU01122"/>
    </source>
</evidence>
<dbReference type="InterPro" id="IPR014721">
    <property type="entry name" value="Ribsml_uS5_D2-typ_fold_subgr"/>
</dbReference>
<dbReference type="Pfam" id="PF05362">
    <property type="entry name" value="Lon_C"/>
    <property type="match status" value="1"/>
</dbReference>
<evidence type="ECO:0000256" key="3">
    <source>
        <dbReference type="SAM" id="Phobius"/>
    </source>
</evidence>
<gene>
    <name evidence="5" type="ORF">WDZ17_08215</name>
</gene>
<dbReference type="GO" id="GO:0008233">
    <property type="term" value="F:peptidase activity"/>
    <property type="evidence" value="ECO:0007669"/>
    <property type="project" value="UniProtKB-KW"/>
</dbReference>
<evidence type="ECO:0000256" key="2">
    <source>
        <dbReference type="SAM" id="MobiDB-lite"/>
    </source>
</evidence>
<proteinExistence type="inferred from homology"/>
<dbReference type="PROSITE" id="PS51786">
    <property type="entry name" value="LON_PROTEOLYTIC"/>
    <property type="match status" value="1"/>
</dbReference>
<feature type="domain" description="Lon proteolytic" evidence="4">
    <location>
        <begin position="255"/>
        <end position="353"/>
    </location>
</feature>
<evidence type="ECO:0000313" key="5">
    <source>
        <dbReference type="EMBL" id="MEJ5945276.1"/>
    </source>
</evidence>
<feature type="region of interest" description="Disordered" evidence="2">
    <location>
        <begin position="1"/>
        <end position="22"/>
    </location>
</feature>
<evidence type="ECO:0000313" key="6">
    <source>
        <dbReference type="Proteomes" id="UP001387100"/>
    </source>
</evidence>
<dbReference type="InterPro" id="IPR008269">
    <property type="entry name" value="Lon_proteolytic"/>
</dbReference>
<organism evidence="5 6">
    <name type="scientific">Pseudokineococcus basanitobsidens</name>
    <dbReference type="NCBI Taxonomy" id="1926649"/>
    <lineage>
        <taxon>Bacteria</taxon>
        <taxon>Bacillati</taxon>
        <taxon>Actinomycetota</taxon>
        <taxon>Actinomycetes</taxon>
        <taxon>Kineosporiales</taxon>
        <taxon>Kineosporiaceae</taxon>
        <taxon>Pseudokineococcus</taxon>
    </lineage>
</organism>
<feature type="active site" evidence="1">
    <location>
        <position position="260"/>
    </location>
</feature>
<keyword evidence="1" id="KW-0720">Serine protease</keyword>
<feature type="active site" evidence="1">
    <location>
        <position position="305"/>
    </location>
</feature>
<keyword evidence="3" id="KW-0472">Membrane</keyword>
<reference evidence="5 6" key="1">
    <citation type="journal article" date="2017" name="Int. J. Syst. Evol. Microbiol.">
        <title>Pseudokineococcus basanitobsidens sp. nov., isolated from volcanic rock.</title>
        <authorList>
            <person name="Lee D.W."/>
            <person name="Park M.Y."/>
            <person name="Kim J.J."/>
            <person name="Kim B.S."/>
        </authorList>
    </citation>
    <scope>NUCLEOTIDE SEQUENCE [LARGE SCALE GENOMIC DNA]</scope>
    <source>
        <strain evidence="5 6">DSM 103726</strain>
    </source>
</reference>
<sequence length="374" mass="37644">MTEGEAPQAGTADPGGRRRTGGAAALAASFAASLLLLALVGSTGTPFAVEAPGPVLDVLGDTAEGEPLISVDGRETYPAQGQLDLLTVSTSGGPGRDVVLAQVVRAWLSPDEDALPVGQVFDPAQTRQDVDEARQAQMSSSQQAATAAALRELDVPVDVRLRVSGAPGDADLPEGLEDGDVITAVDGEDVETADALRARLQEIDPGAVARVGVRRGDEDLVVPVTTTGEQGRTVLGVLLDPEVEVPFQVDIRIDDVGGPSAGMVFALGIVDLLTPGSLTGGRHVAGTGTVTAEGAVGAIGGIRQKLVGASRAGATVFLAPVANCGEVVGSVPDGMQVVAVATLGEARSALESLDDGDGEDLPGCDDVVEAAARS</sequence>
<dbReference type="SUPFAM" id="SSF54211">
    <property type="entry name" value="Ribosomal protein S5 domain 2-like"/>
    <property type="match status" value="1"/>
</dbReference>